<dbReference type="GO" id="GO:0006784">
    <property type="term" value="P:heme A biosynthetic process"/>
    <property type="evidence" value="ECO:0007669"/>
    <property type="project" value="InterPro"/>
</dbReference>
<evidence type="ECO:0000313" key="13">
    <source>
        <dbReference type="EMBL" id="MBB3167680.1"/>
    </source>
</evidence>
<dbReference type="RefSeq" id="WP_183908604.1">
    <property type="nucleotide sequence ID" value="NZ_JACHXZ010000001.1"/>
</dbReference>
<dbReference type="PANTHER" id="PTHR23289">
    <property type="entry name" value="CYTOCHROME C OXIDASE ASSEMBLY PROTEIN COX15"/>
    <property type="match status" value="1"/>
</dbReference>
<dbReference type="Pfam" id="PF02628">
    <property type="entry name" value="COX15-CtaA"/>
    <property type="match status" value="1"/>
</dbReference>
<keyword evidence="14" id="KW-1185">Reference proteome</keyword>
<feature type="transmembrane region" description="Helical" evidence="12">
    <location>
        <begin position="128"/>
        <end position="146"/>
    </location>
</feature>
<gene>
    <name evidence="13" type="ORF">FHS30_000856</name>
</gene>
<dbReference type="HAMAP" id="MF_01665">
    <property type="entry name" value="HemeA_synth_type2"/>
    <property type="match status" value="1"/>
</dbReference>
<dbReference type="AlphaFoldDB" id="A0A839UM96"/>
<protein>
    <submittedName>
        <fullName evidence="13">Cytochrome c oxidase assembly protein subunit 15</fullName>
    </submittedName>
</protein>
<feature type="transmembrane region" description="Helical" evidence="12">
    <location>
        <begin position="260"/>
        <end position="277"/>
    </location>
</feature>
<feature type="transmembrane region" description="Helical" evidence="12">
    <location>
        <begin position="161"/>
        <end position="182"/>
    </location>
</feature>
<dbReference type="Proteomes" id="UP000559987">
    <property type="component" value="Unassembled WGS sequence"/>
</dbReference>
<name>A0A839UM96_9GAMM</name>
<evidence type="ECO:0000256" key="3">
    <source>
        <dbReference type="ARBA" id="ARBA00022692"/>
    </source>
</evidence>
<evidence type="ECO:0000256" key="11">
    <source>
        <dbReference type="ARBA" id="ARBA00048044"/>
    </source>
</evidence>
<comment type="subcellular location">
    <subcellularLocation>
        <location evidence="2">Membrane</location>
        <topology evidence="2">Multi-pass membrane protein</topology>
    </subcellularLocation>
</comment>
<dbReference type="InterPro" id="IPR003780">
    <property type="entry name" value="COX15/CtaA_fam"/>
</dbReference>
<dbReference type="GO" id="GO:0016653">
    <property type="term" value="F:oxidoreductase activity, acting on NAD(P)H, heme protein as acceptor"/>
    <property type="evidence" value="ECO:0007669"/>
    <property type="project" value="TreeGrafter"/>
</dbReference>
<dbReference type="GO" id="GO:0016020">
    <property type="term" value="C:membrane"/>
    <property type="evidence" value="ECO:0007669"/>
    <property type="project" value="UniProtKB-SubCell"/>
</dbReference>
<keyword evidence="9 12" id="KW-0472">Membrane</keyword>
<feature type="transmembrane region" description="Helical" evidence="12">
    <location>
        <begin position="313"/>
        <end position="334"/>
    </location>
</feature>
<evidence type="ECO:0000256" key="12">
    <source>
        <dbReference type="SAM" id="Phobius"/>
    </source>
</evidence>
<feature type="transmembrane region" description="Helical" evidence="12">
    <location>
        <begin position="202"/>
        <end position="222"/>
    </location>
</feature>
<evidence type="ECO:0000256" key="4">
    <source>
        <dbReference type="ARBA" id="ARBA00022723"/>
    </source>
</evidence>
<evidence type="ECO:0000256" key="9">
    <source>
        <dbReference type="ARBA" id="ARBA00023136"/>
    </source>
</evidence>
<evidence type="ECO:0000256" key="5">
    <source>
        <dbReference type="ARBA" id="ARBA00022989"/>
    </source>
</evidence>
<keyword evidence="5 12" id="KW-1133">Transmembrane helix</keyword>
<evidence type="ECO:0000256" key="1">
    <source>
        <dbReference type="ARBA" id="ARBA00001970"/>
    </source>
</evidence>
<comment type="catalytic activity">
    <reaction evidence="11">
        <text>Fe(II)-heme o + 2 A + H2O = Fe(II)-heme a + 2 AH2</text>
        <dbReference type="Rhea" id="RHEA:63388"/>
        <dbReference type="ChEBI" id="CHEBI:13193"/>
        <dbReference type="ChEBI" id="CHEBI:15377"/>
        <dbReference type="ChEBI" id="CHEBI:17499"/>
        <dbReference type="ChEBI" id="CHEBI:60530"/>
        <dbReference type="ChEBI" id="CHEBI:61715"/>
        <dbReference type="EC" id="1.17.99.9"/>
    </reaction>
    <physiologicalReaction direction="left-to-right" evidence="11">
        <dbReference type="Rhea" id="RHEA:63389"/>
    </physiologicalReaction>
</comment>
<keyword evidence="6" id="KW-0560">Oxidoreductase</keyword>
<dbReference type="GO" id="GO:0046872">
    <property type="term" value="F:metal ion binding"/>
    <property type="evidence" value="ECO:0007669"/>
    <property type="project" value="UniProtKB-KW"/>
</dbReference>
<evidence type="ECO:0000256" key="10">
    <source>
        <dbReference type="ARBA" id="ARBA00044501"/>
    </source>
</evidence>
<keyword evidence="4" id="KW-0479">Metal-binding</keyword>
<comment type="caution">
    <text evidence="13">The sequence shown here is derived from an EMBL/GenBank/DDBJ whole genome shotgun (WGS) entry which is preliminary data.</text>
</comment>
<comment type="pathway">
    <text evidence="10">Porphyrin-containing compound metabolism; heme A biosynthesis; heme A from heme O: step 1/1.</text>
</comment>
<sequence>MIDSQDRLNDQRIAQWLLFCAAVIFCMIILGGVTRLTESGLSIVDWKPVTGILPPLNEAEWHEEFDRYKAFPEYQQVNRGMSLDEFKNIFYYEYGHRLLGRIIGLLFLLPFLYFLFAGRIKAGLTPKLWFLFILGGLQGVLGWYMVKSGLVDNPRVSQYRLAAHLGMAVLIYGVMVWIALGLLQQRGAAQRFAVRTQTLCGLLFLMILSGALVAGTRAGLVYPTWPLMGDSFIPAQLYATTPVWLAAFEDLTTIQFNHRMFAYALILICAALSVGIWRSKPARQTKLAVILLLLALAAQVSLGIATLLHQVPITLAATHQGVAIVLFTCAIYLAHSVRLPRQ</sequence>
<feature type="transmembrane region" description="Helical" evidence="12">
    <location>
        <begin position="98"/>
        <end position="116"/>
    </location>
</feature>
<feature type="transmembrane region" description="Helical" evidence="12">
    <location>
        <begin position="12"/>
        <end position="33"/>
    </location>
</feature>
<evidence type="ECO:0000313" key="14">
    <source>
        <dbReference type="Proteomes" id="UP000559987"/>
    </source>
</evidence>
<dbReference type="GO" id="GO:0120547">
    <property type="term" value="F:heme A synthase activity"/>
    <property type="evidence" value="ECO:0007669"/>
    <property type="project" value="UniProtKB-EC"/>
</dbReference>
<keyword evidence="7" id="KW-0408">Iron</keyword>
<comment type="cofactor">
    <cofactor evidence="1">
        <name>heme b</name>
        <dbReference type="ChEBI" id="CHEBI:60344"/>
    </cofactor>
</comment>
<feature type="transmembrane region" description="Helical" evidence="12">
    <location>
        <begin position="289"/>
        <end position="307"/>
    </location>
</feature>
<reference evidence="13 14" key="1">
    <citation type="submission" date="2020-08" db="EMBL/GenBank/DDBJ databases">
        <title>Genomic Encyclopedia of Type Strains, Phase III (KMG-III): the genomes of soil and plant-associated and newly described type strains.</title>
        <authorList>
            <person name="Whitman W."/>
        </authorList>
    </citation>
    <scope>NUCLEOTIDE SEQUENCE [LARGE SCALE GENOMIC DNA]</scope>
    <source>
        <strain evidence="13 14">CECT 8571</strain>
    </source>
</reference>
<dbReference type="EMBL" id="JACHXZ010000001">
    <property type="protein sequence ID" value="MBB3167680.1"/>
    <property type="molecule type" value="Genomic_DNA"/>
</dbReference>
<keyword evidence="3 12" id="KW-0812">Transmembrane</keyword>
<evidence type="ECO:0000256" key="8">
    <source>
        <dbReference type="ARBA" id="ARBA00023133"/>
    </source>
</evidence>
<evidence type="ECO:0000256" key="6">
    <source>
        <dbReference type="ARBA" id="ARBA00023002"/>
    </source>
</evidence>
<accession>A0A839UM96</accession>
<dbReference type="PANTHER" id="PTHR23289:SF2">
    <property type="entry name" value="CYTOCHROME C OXIDASE ASSEMBLY PROTEIN COX15 HOMOLOG"/>
    <property type="match status" value="1"/>
</dbReference>
<keyword evidence="8" id="KW-0350">Heme biosynthesis</keyword>
<dbReference type="InterPro" id="IPR023754">
    <property type="entry name" value="HemeA_Synthase_type2"/>
</dbReference>
<proteinExistence type="inferred from homology"/>
<evidence type="ECO:0000256" key="7">
    <source>
        <dbReference type="ARBA" id="ARBA00023004"/>
    </source>
</evidence>
<evidence type="ECO:0000256" key="2">
    <source>
        <dbReference type="ARBA" id="ARBA00004141"/>
    </source>
</evidence>
<organism evidence="13 14">
    <name type="scientific">Simiduia aestuariiviva</name>
    <dbReference type="NCBI Taxonomy" id="1510459"/>
    <lineage>
        <taxon>Bacteria</taxon>
        <taxon>Pseudomonadati</taxon>
        <taxon>Pseudomonadota</taxon>
        <taxon>Gammaproteobacteria</taxon>
        <taxon>Cellvibrionales</taxon>
        <taxon>Cellvibrionaceae</taxon>
        <taxon>Simiduia</taxon>
    </lineage>
</organism>